<evidence type="ECO:0000256" key="1">
    <source>
        <dbReference type="SAM" id="MobiDB-lite"/>
    </source>
</evidence>
<evidence type="ECO:0000313" key="2">
    <source>
        <dbReference type="EMBL" id="RVW20550.1"/>
    </source>
</evidence>
<feature type="compositionally biased region" description="Low complexity" evidence="1">
    <location>
        <begin position="30"/>
        <end position="54"/>
    </location>
</feature>
<sequence length="157" mass="16909">MSIPQSLYHIHLPLFMPEAISTIPPPAPTAPTTMPIPESTSTTPPVPPATSSTSEPFMTISAPEFRAMLDQHTVIPHQIQQHLGILPPSSTNILGLSELVAPTEDATTTEALIQTTQEATRDPSSSHDPTTRGTTSSLYFNRSCHIEGNVDLDWGES</sequence>
<dbReference type="AlphaFoldDB" id="A0A438CBD6"/>
<reference evidence="2 3" key="1">
    <citation type="journal article" date="2018" name="PLoS Genet.">
        <title>Population sequencing reveals clonal diversity and ancestral inbreeding in the grapevine cultivar Chardonnay.</title>
        <authorList>
            <person name="Roach M.J."/>
            <person name="Johnson D.L."/>
            <person name="Bohlmann J."/>
            <person name="van Vuuren H.J."/>
            <person name="Jones S.J."/>
            <person name="Pretorius I.S."/>
            <person name="Schmidt S.A."/>
            <person name="Borneman A.R."/>
        </authorList>
    </citation>
    <scope>NUCLEOTIDE SEQUENCE [LARGE SCALE GENOMIC DNA]</scope>
    <source>
        <strain evidence="3">cv. Chardonnay</strain>
        <tissue evidence="2">Leaf</tissue>
    </source>
</reference>
<gene>
    <name evidence="2" type="ORF">CK203_114269</name>
</gene>
<protein>
    <submittedName>
        <fullName evidence="2">Uncharacterized protein</fullName>
    </submittedName>
</protein>
<feature type="region of interest" description="Disordered" evidence="1">
    <location>
        <begin position="23"/>
        <end position="56"/>
    </location>
</feature>
<dbReference type="Proteomes" id="UP000288805">
    <property type="component" value="Unassembled WGS sequence"/>
</dbReference>
<organism evidence="2 3">
    <name type="scientific">Vitis vinifera</name>
    <name type="common">Grape</name>
    <dbReference type="NCBI Taxonomy" id="29760"/>
    <lineage>
        <taxon>Eukaryota</taxon>
        <taxon>Viridiplantae</taxon>
        <taxon>Streptophyta</taxon>
        <taxon>Embryophyta</taxon>
        <taxon>Tracheophyta</taxon>
        <taxon>Spermatophyta</taxon>
        <taxon>Magnoliopsida</taxon>
        <taxon>eudicotyledons</taxon>
        <taxon>Gunneridae</taxon>
        <taxon>Pentapetalae</taxon>
        <taxon>rosids</taxon>
        <taxon>Vitales</taxon>
        <taxon>Vitaceae</taxon>
        <taxon>Viteae</taxon>
        <taxon>Vitis</taxon>
    </lineage>
</organism>
<dbReference type="EMBL" id="QGNW01002357">
    <property type="protein sequence ID" value="RVW20550.1"/>
    <property type="molecule type" value="Genomic_DNA"/>
</dbReference>
<name>A0A438CBD6_VITVI</name>
<feature type="compositionally biased region" description="Polar residues" evidence="1">
    <location>
        <begin position="126"/>
        <end position="136"/>
    </location>
</feature>
<feature type="region of interest" description="Disordered" evidence="1">
    <location>
        <begin position="115"/>
        <end position="136"/>
    </location>
</feature>
<comment type="caution">
    <text evidence="2">The sequence shown here is derived from an EMBL/GenBank/DDBJ whole genome shotgun (WGS) entry which is preliminary data.</text>
</comment>
<evidence type="ECO:0000313" key="3">
    <source>
        <dbReference type="Proteomes" id="UP000288805"/>
    </source>
</evidence>
<proteinExistence type="predicted"/>
<accession>A0A438CBD6</accession>